<keyword evidence="3" id="KW-1185">Reference proteome</keyword>
<accession>A0A5B9MJI6</accession>
<dbReference type="Proteomes" id="UP000321353">
    <property type="component" value="Chromosome"/>
</dbReference>
<feature type="transmembrane region" description="Helical" evidence="1">
    <location>
        <begin position="95"/>
        <end position="116"/>
    </location>
</feature>
<keyword evidence="1" id="KW-0812">Transmembrane</keyword>
<feature type="transmembrane region" description="Helical" evidence="1">
    <location>
        <begin position="12"/>
        <end position="30"/>
    </location>
</feature>
<dbReference type="AlphaFoldDB" id="A0A5B9MJI6"/>
<evidence type="ECO:0000313" key="3">
    <source>
        <dbReference type="Proteomes" id="UP000321353"/>
    </source>
</evidence>
<reference evidence="2 3" key="1">
    <citation type="submission" date="2019-02" db="EMBL/GenBank/DDBJ databases">
        <title>Planctomycetal bacteria perform biofilm scaping via a novel small molecule.</title>
        <authorList>
            <person name="Jeske O."/>
            <person name="Boedeker C."/>
            <person name="Wiegand S."/>
            <person name="Breitling P."/>
            <person name="Kallscheuer N."/>
            <person name="Jogler M."/>
            <person name="Rohde M."/>
            <person name="Petersen J."/>
            <person name="Medema M.H."/>
            <person name="Surup F."/>
            <person name="Jogler C."/>
        </authorList>
    </citation>
    <scope>NUCLEOTIDE SEQUENCE [LARGE SCALE GENOMIC DNA]</scope>
    <source>
        <strain evidence="2 3">Mal15</strain>
    </source>
</reference>
<name>A0A5B9MJI6_9BACT</name>
<protein>
    <submittedName>
        <fullName evidence="2">Uncharacterized protein</fullName>
    </submittedName>
</protein>
<keyword evidence="1" id="KW-0472">Membrane</keyword>
<dbReference type="KEGG" id="smam:Mal15_42000"/>
<evidence type="ECO:0000313" key="2">
    <source>
        <dbReference type="EMBL" id="QEG00131.1"/>
    </source>
</evidence>
<gene>
    <name evidence="2" type="ORF">Mal15_42000</name>
</gene>
<evidence type="ECO:0000256" key="1">
    <source>
        <dbReference type="SAM" id="Phobius"/>
    </source>
</evidence>
<sequence length="411" mass="43265">MERVTIRPPSRLPGLSPAIGLPLVLVWFALLCLVPDPRPLGAPDAAVSVVGKLTGLSEASSRAATAIALRVISIAMLGFLVALAASRRPLWQSALIALPVASPLAVASLWINHGYFPIPSQIKLAIASAVIGVAAGLALRKSLVARISLAVILCGLFLWGIPHGISNDLDRSARITGQHVLAHVDEIPAGDDGFAECVALAFRFAAKNSDAADPVHTNQAAILALGVILGDEHVATLARRSLDDSHHGAISRLRQKVKLHGRGDLPRHFWVSASLTLLADGNRSTSVGVTKELMDSNPGGSGFSFVDLVADRAGVLFAMAATRDATSATTLQQTIRDGLDAADYCPPIEGLPEGISRDEFQSVYGGLGGEPTKRIVDEITKRLRQCRVLAADPQAPIEILPKMQSGPIAIE</sequence>
<proteinExistence type="predicted"/>
<feature type="transmembrane region" description="Helical" evidence="1">
    <location>
        <begin position="147"/>
        <end position="165"/>
    </location>
</feature>
<feature type="transmembrane region" description="Helical" evidence="1">
    <location>
        <begin position="122"/>
        <end position="140"/>
    </location>
</feature>
<feature type="transmembrane region" description="Helical" evidence="1">
    <location>
        <begin position="63"/>
        <end position="83"/>
    </location>
</feature>
<keyword evidence="1" id="KW-1133">Transmembrane helix</keyword>
<organism evidence="2 3">
    <name type="scientific">Stieleria maiorica</name>
    <dbReference type="NCBI Taxonomy" id="2795974"/>
    <lineage>
        <taxon>Bacteria</taxon>
        <taxon>Pseudomonadati</taxon>
        <taxon>Planctomycetota</taxon>
        <taxon>Planctomycetia</taxon>
        <taxon>Pirellulales</taxon>
        <taxon>Pirellulaceae</taxon>
        <taxon>Stieleria</taxon>
    </lineage>
</organism>
<dbReference type="EMBL" id="CP036264">
    <property type="protein sequence ID" value="QEG00131.1"/>
    <property type="molecule type" value="Genomic_DNA"/>
</dbReference>